<protein>
    <submittedName>
        <fullName evidence="1">Uncharacterized protein</fullName>
    </submittedName>
</protein>
<dbReference type="Proteomes" id="UP000293089">
    <property type="component" value="Unassembled WGS sequence"/>
</dbReference>
<sequence length="118" mass="13503">MEAFPAYAKVVFDSMRRSFDPSILRTDMERGFPKQRLLNSQVLMKDALTLYFYDLADALAFEDWYFGPLARIGFFTMTHPVTGQSLTCRFENGSIGELAPGQAEIADFQRSVVVEYLR</sequence>
<proteinExistence type="predicted"/>
<reference evidence="1 2" key="1">
    <citation type="submission" date="2019-02" db="EMBL/GenBank/DDBJ databases">
        <title>WGS of Pseudoxanthomonas species novum from clinical isolates.</title>
        <authorList>
            <person name="Bernier A.-M."/>
            <person name="Bernard K."/>
            <person name="Vachon A."/>
        </authorList>
    </citation>
    <scope>NUCLEOTIDE SEQUENCE [LARGE SCALE GENOMIC DNA]</scope>
    <source>
        <strain evidence="2">NML 170316</strain>
    </source>
</reference>
<organism evidence="1 2">
    <name type="scientific">Pseudoxanthomonas winnipegensis</name>
    <dbReference type="NCBI Taxonomy" id="2480810"/>
    <lineage>
        <taxon>Bacteria</taxon>
        <taxon>Pseudomonadati</taxon>
        <taxon>Pseudomonadota</taxon>
        <taxon>Gammaproteobacteria</taxon>
        <taxon>Lysobacterales</taxon>
        <taxon>Lysobacteraceae</taxon>
        <taxon>Pseudoxanthomonas</taxon>
    </lineage>
</organism>
<evidence type="ECO:0000313" key="2">
    <source>
        <dbReference type="Proteomes" id="UP000293089"/>
    </source>
</evidence>
<evidence type="ECO:0000313" key="1">
    <source>
        <dbReference type="EMBL" id="TAA18193.1"/>
    </source>
</evidence>
<name>A0ABY1WB17_9GAMM</name>
<accession>A0ABY1WB17</accession>
<dbReference type="RefSeq" id="WP_130532613.1">
    <property type="nucleotide sequence ID" value="NZ_SHMA01000010.1"/>
</dbReference>
<comment type="caution">
    <text evidence="1">The sequence shown here is derived from an EMBL/GenBank/DDBJ whole genome shotgun (WGS) entry which is preliminary data.</text>
</comment>
<gene>
    <name evidence="1" type="ORF">EA658_13660</name>
</gene>
<dbReference type="EMBL" id="SHME01000004">
    <property type="protein sequence ID" value="TAA18193.1"/>
    <property type="molecule type" value="Genomic_DNA"/>
</dbReference>
<keyword evidence="2" id="KW-1185">Reference proteome</keyword>